<dbReference type="InterPro" id="IPR000215">
    <property type="entry name" value="Serpin_fam"/>
</dbReference>
<dbReference type="PANTHER" id="PTHR11461:SF211">
    <property type="entry name" value="GH10112P-RELATED"/>
    <property type="match status" value="1"/>
</dbReference>
<dbReference type="EMBL" id="JN400445">
    <property type="protein sequence ID" value="AFQ01144.1"/>
    <property type="molecule type" value="mRNA"/>
</dbReference>
<dbReference type="InterPro" id="IPR042178">
    <property type="entry name" value="Serpin_sf_1"/>
</dbReference>
<protein>
    <submittedName>
        <fullName evidence="7">Serine protease inhibitor 008</fullName>
    </submittedName>
</protein>
<keyword evidence="3" id="KW-0722">Serine protease inhibitor</keyword>
<dbReference type="InterPro" id="IPR036186">
    <property type="entry name" value="Serpin_sf"/>
</dbReference>
<sequence length="443" mass="49110">MASLKILTLLVITFQSVTNGQNQQPMSRLNFFDIDLLRYCAEERRGNVMVSPASIKATLAMLLEGSQGATEVEIRSALRLAPTKSEYREQLNLFLEGLKTNTTGVFLQNANSVFVSDKLKMKKDYESLLKSVYLADVFKMNFGDIDGSVNTINNWVSKKTNGLIPGIVEPVNVNPSTEILLANAMYFKGSWQKSFDPKETSGTCFYNHGVCNKVQMMSMRGQFKYAYSEELRAHAIDLPYEGGRYSMVLLVPIDRDGCAPLIRDLPYMSLNQIVNVLEPYDVQLTMPKFTIDYSEDMVGPLISMRISTLFASSSNLSGIFDGDSPYINSMYHKVHMTVDEQGTVAAAATAAMVVPLIEDGVQLRVDRPFVFFIRDNELRVVLFEGRIEEPTPFVDASPAKAPTPVAPPPAQMMPSGPPAPVAPLAPPSKPVPEPVTRKLVQRQ</sequence>
<dbReference type="SMART" id="SM00093">
    <property type="entry name" value="SERPIN"/>
    <property type="match status" value="1"/>
</dbReference>
<reference evidence="7" key="1">
    <citation type="submission" date="2011-07" db="EMBL/GenBank/DDBJ databases">
        <title>Identification and Characterization of the Putative Protease Genes (Cathepsins, Trypsins and Serine Protease Inhibitors) in the Rice Stem Borer, Chilo suppressalis (Walker).</title>
        <authorList>
            <person name="Ge Z."/>
            <person name="Wan P."/>
            <person name="Han Z."/>
        </authorList>
    </citation>
    <scope>NUCLEOTIDE SEQUENCE</scope>
</reference>
<comment type="similarity">
    <text evidence="1 4">Belongs to the serpin family.</text>
</comment>
<dbReference type="AlphaFoldDB" id="J7HEW8"/>
<dbReference type="Pfam" id="PF00079">
    <property type="entry name" value="Serpin"/>
    <property type="match status" value="1"/>
</dbReference>
<dbReference type="PANTHER" id="PTHR11461">
    <property type="entry name" value="SERINE PROTEASE INHIBITOR, SERPIN"/>
    <property type="match status" value="1"/>
</dbReference>
<evidence type="ECO:0000256" key="5">
    <source>
        <dbReference type="SAM" id="MobiDB-lite"/>
    </source>
</evidence>
<dbReference type="CDD" id="cd19600">
    <property type="entry name" value="serpin11-like_insects"/>
    <property type="match status" value="1"/>
</dbReference>
<dbReference type="GO" id="GO:0004867">
    <property type="term" value="F:serine-type endopeptidase inhibitor activity"/>
    <property type="evidence" value="ECO:0007669"/>
    <property type="project" value="UniProtKB-KW"/>
</dbReference>
<feature type="region of interest" description="Disordered" evidence="5">
    <location>
        <begin position="394"/>
        <end position="443"/>
    </location>
</feature>
<evidence type="ECO:0000256" key="1">
    <source>
        <dbReference type="ARBA" id="ARBA00009500"/>
    </source>
</evidence>
<evidence type="ECO:0000256" key="3">
    <source>
        <dbReference type="ARBA" id="ARBA00022900"/>
    </source>
</evidence>
<dbReference type="Gene3D" id="2.30.39.10">
    <property type="entry name" value="Alpha-1-antitrypsin, domain 1"/>
    <property type="match status" value="1"/>
</dbReference>
<dbReference type="InterPro" id="IPR023795">
    <property type="entry name" value="Serpin_CS"/>
</dbReference>
<feature type="chain" id="PRO_5043814256" evidence="6">
    <location>
        <begin position="21"/>
        <end position="443"/>
    </location>
</feature>
<keyword evidence="2" id="KW-0646">Protease inhibitor</keyword>
<evidence type="ECO:0000313" key="7">
    <source>
        <dbReference type="EMBL" id="AFQ01144.1"/>
    </source>
</evidence>
<dbReference type="InterPro" id="IPR023796">
    <property type="entry name" value="Serpin_dom"/>
</dbReference>
<accession>J7HEW8</accession>
<evidence type="ECO:0000256" key="6">
    <source>
        <dbReference type="SAM" id="SignalP"/>
    </source>
</evidence>
<dbReference type="SUPFAM" id="SSF56574">
    <property type="entry name" value="Serpins"/>
    <property type="match status" value="1"/>
</dbReference>
<proteinExistence type="evidence at transcript level"/>
<dbReference type="STRING" id="168631.J7HEW8"/>
<keyword evidence="6" id="KW-0732">Signal</keyword>
<evidence type="ECO:0000256" key="4">
    <source>
        <dbReference type="RuleBase" id="RU000411"/>
    </source>
</evidence>
<dbReference type="PROSITE" id="PS00284">
    <property type="entry name" value="SERPIN"/>
    <property type="match status" value="1"/>
</dbReference>
<dbReference type="OrthoDB" id="9518664at2759"/>
<organism evidence="7">
    <name type="scientific">Chilo suppressalis</name>
    <name type="common">Asiatic rice borer moth</name>
    <dbReference type="NCBI Taxonomy" id="168631"/>
    <lineage>
        <taxon>Eukaryota</taxon>
        <taxon>Metazoa</taxon>
        <taxon>Ecdysozoa</taxon>
        <taxon>Arthropoda</taxon>
        <taxon>Hexapoda</taxon>
        <taxon>Insecta</taxon>
        <taxon>Pterygota</taxon>
        <taxon>Neoptera</taxon>
        <taxon>Endopterygota</taxon>
        <taxon>Lepidoptera</taxon>
        <taxon>Glossata</taxon>
        <taxon>Ditrysia</taxon>
        <taxon>Pyraloidea</taxon>
        <taxon>Crambidae</taxon>
        <taxon>Crambinae</taxon>
        <taxon>Chilo</taxon>
    </lineage>
</organism>
<feature type="compositionally biased region" description="Pro residues" evidence="5">
    <location>
        <begin position="404"/>
        <end position="433"/>
    </location>
</feature>
<dbReference type="GO" id="GO:0005615">
    <property type="term" value="C:extracellular space"/>
    <property type="evidence" value="ECO:0007669"/>
    <property type="project" value="InterPro"/>
</dbReference>
<dbReference type="InterPro" id="IPR042185">
    <property type="entry name" value="Serpin_sf_2"/>
</dbReference>
<name>J7HEW8_CHISP</name>
<feature type="signal peptide" evidence="6">
    <location>
        <begin position="1"/>
        <end position="20"/>
    </location>
</feature>
<dbReference type="Gene3D" id="3.30.497.10">
    <property type="entry name" value="Antithrombin, subunit I, domain 2"/>
    <property type="match status" value="1"/>
</dbReference>
<evidence type="ECO:0000256" key="2">
    <source>
        <dbReference type="ARBA" id="ARBA00022690"/>
    </source>
</evidence>